<sequence>MKRVHVTFSDGDRHIYKECDVKASEEFLEKQDDMDGHVIVTSEYFQQVERKAKTFDLIWQAIEFHNILHDQESFKEDK</sequence>
<proteinExistence type="predicted"/>
<evidence type="ECO:0000313" key="1">
    <source>
        <dbReference type="EMBL" id="XDJ02662.1"/>
    </source>
</evidence>
<organism evidence="1">
    <name type="scientific">Staphylococcus phage Pel11</name>
    <dbReference type="NCBI Taxonomy" id="3235046"/>
    <lineage>
        <taxon>Viruses</taxon>
        <taxon>Duplodnaviria</taxon>
        <taxon>Heunggongvirae</taxon>
        <taxon>Uroviricota</taxon>
        <taxon>Caudoviricetes</taxon>
        <taxon>Coventryvirus</taxon>
    </lineage>
</organism>
<dbReference type="EMBL" id="PP971698">
    <property type="protein sequence ID" value="XDJ02662.1"/>
    <property type="molecule type" value="Genomic_DNA"/>
</dbReference>
<name>A0AB39C7M3_9CAUD</name>
<accession>A0AB39C7M3</accession>
<protein>
    <submittedName>
        <fullName evidence="1">Uncharacterized protein</fullName>
    </submittedName>
</protein>
<reference evidence="1" key="1">
    <citation type="submission" date="2024-06" db="EMBL/GenBank/DDBJ databases">
        <title>New lytic and new temperate phages specific for Staphylococcus hyicus.</title>
        <authorList>
            <person name="Petrzik K."/>
            <person name="Sovova L."/>
        </authorList>
    </citation>
    <scope>NUCLEOTIDE SEQUENCE</scope>
</reference>